<proteinExistence type="predicted"/>
<keyword evidence="3" id="KW-0274">FAD</keyword>
<dbReference type="SUPFAM" id="SSF51971">
    <property type="entry name" value="Nucleotide-binding domain"/>
    <property type="match status" value="1"/>
</dbReference>
<feature type="domain" description="FAD/NAD(P)-binding" evidence="6">
    <location>
        <begin position="13"/>
        <end position="209"/>
    </location>
</feature>
<dbReference type="PANTHER" id="PTHR48467">
    <property type="entry name" value="GLUTAMATE SYNTHASE 1 [NADH], CHLOROPLASTIC-LIKE"/>
    <property type="match status" value="1"/>
</dbReference>
<protein>
    <submittedName>
        <fullName evidence="7">Pyr_redox_2 domain-containing protein</fullName>
    </submittedName>
</protein>
<dbReference type="Gene3D" id="3.40.50.720">
    <property type="entry name" value="NAD(P)-binding Rossmann-like Domain"/>
    <property type="match status" value="1"/>
</dbReference>
<accession>A0ABM8RVK9</accession>
<keyword evidence="8" id="KW-1185">Reference proteome</keyword>
<dbReference type="Gene3D" id="3.50.50.60">
    <property type="entry name" value="FAD/NAD(P)-binding domain"/>
    <property type="match status" value="1"/>
</dbReference>
<dbReference type="PANTHER" id="PTHR48467:SF1">
    <property type="entry name" value="GLUTAMATE SYNTHASE 1 [NADH], CHLOROPLASTIC-LIKE"/>
    <property type="match status" value="1"/>
</dbReference>
<dbReference type="EMBL" id="CAJNBJ010000017">
    <property type="protein sequence ID" value="CAE6774202.1"/>
    <property type="molecule type" value="Genomic_DNA"/>
</dbReference>
<sequence>MSATGSETSGHVVIVVGAGPAGMALAKNMADAGHEVIILNRDIKFGGLAEYGIFPSKLKLRGGLKKQYWDMLEQPNVHYFGNVSVGQGKDLSVEDLRALGASAIAFSIGAQGTKAIGVEGDSAKGVFHAKDVVYHFNRLPGFGDRPFDMGKHVAIIGVGDVMVDIAHWLIRYKKVERVTAIARRGPVERKYNPKEIRAVCSNMDQEGIAKEFARIKERLAAVGQNADEVLASLTAEFTKCEQTDSPSKMGFRFLASPKRVLVDSNNRVRALEMEENKLEPKGDDTAAVGLKQYYEFPVDSVVFAVGDRVDDTVGLPYKNGVYVTNPTKTGNDPDDALFQAYDEKSGQVVDGVFLAGWARKASEGLVGIAKRDGDWCAEVIARYLGTKAGQPRPGAGEVLAKLQGLLKERKSRPVDLDGLKVLDAVEKAHAGSPDAIGEFKFASNADMLAHIERGRA</sequence>
<evidence type="ECO:0000256" key="4">
    <source>
        <dbReference type="ARBA" id="ARBA00022857"/>
    </source>
</evidence>
<reference evidence="7 8" key="1">
    <citation type="submission" date="2021-02" db="EMBL/GenBank/DDBJ databases">
        <authorList>
            <person name="Han P."/>
        </authorList>
    </citation>
    <scope>NUCLEOTIDE SEQUENCE [LARGE SCALE GENOMIC DNA]</scope>
    <source>
        <strain evidence="7">Candidatus Nitrospira sp. ZN2</strain>
    </source>
</reference>
<evidence type="ECO:0000313" key="8">
    <source>
        <dbReference type="Proteomes" id="UP000675880"/>
    </source>
</evidence>
<evidence type="ECO:0000256" key="1">
    <source>
        <dbReference type="ARBA" id="ARBA00001974"/>
    </source>
</evidence>
<keyword evidence="2" id="KW-0285">Flavoprotein</keyword>
<organism evidence="7 8">
    <name type="scientific">Nitrospira defluvii</name>
    <dbReference type="NCBI Taxonomy" id="330214"/>
    <lineage>
        <taxon>Bacteria</taxon>
        <taxon>Pseudomonadati</taxon>
        <taxon>Nitrospirota</taxon>
        <taxon>Nitrospiria</taxon>
        <taxon>Nitrospirales</taxon>
        <taxon>Nitrospiraceae</taxon>
        <taxon>Nitrospira</taxon>
    </lineage>
</organism>
<dbReference type="InterPro" id="IPR023753">
    <property type="entry name" value="FAD/NAD-binding_dom"/>
</dbReference>
<keyword evidence="5" id="KW-0560">Oxidoreductase</keyword>
<name>A0ABM8RVK9_9BACT</name>
<evidence type="ECO:0000256" key="5">
    <source>
        <dbReference type="ARBA" id="ARBA00023002"/>
    </source>
</evidence>
<dbReference type="PRINTS" id="PR00419">
    <property type="entry name" value="ADXRDTASE"/>
</dbReference>
<evidence type="ECO:0000256" key="2">
    <source>
        <dbReference type="ARBA" id="ARBA00022630"/>
    </source>
</evidence>
<evidence type="ECO:0000259" key="6">
    <source>
        <dbReference type="Pfam" id="PF07992"/>
    </source>
</evidence>
<dbReference type="InterPro" id="IPR055275">
    <property type="entry name" value="Ferredox_Rdtase"/>
</dbReference>
<evidence type="ECO:0000256" key="3">
    <source>
        <dbReference type="ARBA" id="ARBA00022827"/>
    </source>
</evidence>
<dbReference type="Pfam" id="PF07992">
    <property type="entry name" value="Pyr_redox_2"/>
    <property type="match status" value="1"/>
</dbReference>
<dbReference type="Proteomes" id="UP000675880">
    <property type="component" value="Unassembled WGS sequence"/>
</dbReference>
<dbReference type="RefSeq" id="WP_213043250.1">
    <property type="nucleotide sequence ID" value="NZ_CAJNBJ010000017.1"/>
</dbReference>
<evidence type="ECO:0000313" key="7">
    <source>
        <dbReference type="EMBL" id="CAE6774202.1"/>
    </source>
</evidence>
<gene>
    <name evidence="7" type="ORF">NSPZN2_40436</name>
</gene>
<keyword evidence="4" id="KW-0521">NADP</keyword>
<dbReference type="InterPro" id="IPR036188">
    <property type="entry name" value="FAD/NAD-bd_sf"/>
</dbReference>
<comment type="caution">
    <text evidence="7">The sequence shown here is derived from an EMBL/GenBank/DDBJ whole genome shotgun (WGS) entry which is preliminary data.</text>
</comment>
<comment type="cofactor">
    <cofactor evidence="1">
        <name>FAD</name>
        <dbReference type="ChEBI" id="CHEBI:57692"/>
    </cofactor>
</comment>